<evidence type="ECO:0000313" key="10">
    <source>
        <dbReference type="EMBL" id="AUX09006.1"/>
    </source>
</evidence>
<keyword evidence="6" id="KW-0067">ATP-binding</keyword>
<evidence type="ECO:0000256" key="4">
    <source>
        <dbReference type="ARBA" id="ARBA00022741"/>
    </source>
</evidence>
<evidence type="ECO:0000256" key="3">
    <source>
        <dbReference type="ARBA" id="ARBA00022679"/>
    </source>
</evidence>
<feature type="compositionally biased region" description="Low complexity" evidence="7">
    <location>
        <begin position="580"/>
        <end position="593"/>
    </location>
</feature>
<feature type="transmembrane region" description="Helical" evidence="8">
    <location>
        <begin position="97"/>
        <end position="114"/>
    </location>
</feature>
<dbReference type="KEGG" id="hdf:AArcSl_1375"/>
<proteinExistence type="predicted"/>
<dbReference type="SUPFAM" id="SSF55874">
    <property type="entry name" value="ATPase domain of HSP90 chaperone/DNA topoisomerase II/histidine kinase"/>
    <property type="match status" value="1"/>
</dbReference>
<feature type="transmembrane region" description="Helical" evidence="8">
    <location>
        <begin position="32"/>
        <end position="52"/>
    </location>
</feature>
<dbReference type="PANTHER" id="PTHR44936:SF10">
    <property type="entry name" value="SENSOR PROTEIN RSTB"/>
    <property type="match status" value="1"/>
</dbReference>
<evidence type="ECO:0000256" key="2">
    <source>
        <dbReference type="ARBA" id="ARBA00012438"/>
    </source>
</evidence>
<dbReference type="EMBL" id="CP025066">
    <property type="protein sequence ID" value="AUX09006.1"/>
    <property type="molecule type" value="Genomic_DNA"/>
</dbReference>
<keyword evidence="11" id="KW-1185">Reference proteome</keyword>
<feature type="region of interest" description="Disordered" evidence="7">
    <location>
        <begin position="553"/>
        <end position="601"/>
    </location>
</feature>
<dbReference type="NCBIfam" id="TIGR00229">
    <property type="entry name" value="sensory_box"/>
    <property type="match status" value="1"/>
</dbReference>
<dbReference type="GO" id="GO:0004673">
    <property type="term" value="F:protein histidine kinase activity"/>
    <property type="evidence" value="ECO:0007669"/>
    <property type="project" value="UniProtKB-EC"/>
</dbReference>
<comment type="catalytic activity">
    <reaction evidence="1">
        <text>ATP + protein L-histidine = ADP + protein N-phospho-L-histidine.</text>
        <dbReference type="EC" id="2.7.13.3"/>
    </reaction>
</comment>
<feature type="transmembrane region" description="Helical" evidence="8">
    <location>
        <begin position="6"/>
        <end position="25"/>
    </location>
</feature>
<dbReference type="InterPro" id="IPR000014">
    <property type="entry name" value="PAS"/>
</dbReference>
<dbReference type="Gene3D" id="3.30.450.20">
    <property type="entry name" value="PAS domain"/>
    <property type="match status" value="1"/>
</dbReference>
<dbReference type="AlphaFoldDB" id="A0A343TIT4"/>
<dbReference type="PROSITE" id="PS50109">
    <property type="entry name" value="HIS_KIN"/>
    <property type="match status" value="1"/>
</dbReference>
<dbReference type="InterPro" id="IPR005467">
    <property type="entry name" value="His_kinase_dom"/>
</dbReference>
<feature type="transmembrane region" description="Helical" evidence="8">
    <location>
        <begin position="144"/>
        <end position="168"/>
    </location>
</feature>
<dbReference type="Pfam" id="PF02518">
    <property type="entry name" value="HATPase_c"/>
    <property type="match status" value="1"/>
</dbReference>
<dbReference type="InterPro" id="IPR004358">
    <property type="entry name" value="Sig_transdc_His_kin-like_C"/>
</dbReference>
<dbReference type="PANTHER" id="PTHR44936">
    <property type="entry name" value="SENSOR PROTEIN CREC"/>
    <property type="match status" value="1"/>
</dbReference>
<keyword evidence="8" id="KW-1133">Transmembrane helix</keyword>
<keyword evidence="5" id="KW-0418">Kinase</keyword>
<evidence type="ECO:0000256" key="7">
    <source>
        <dbReference type="SAM" id="MobiDB-lite"/>
    </source>
</evidence>
<evidence type="ECO:0000259" key="9">
    <source>
        <dbReference type="PROSITE" id="PS50109"/>
    </source>
</evidence>
<evidence type="ECO:0000256" key="8">
    <source>
        <dbReference type="SAM" id="Phobius"/>
    </source>
</evidence>
<sequence>MFDLSITPLLFAAVIVGMTAALLAWRERYEPGSIPLFVLLVGQIWWSISLLFQLEAATLSAKVFWMNMSWIGVVAIPVAWLFFALEYTGRDQYVQTRYVGLVSVVPLATVWLAMTSQFHDLLYLETTLVETAGVVRLNYVAGPWYWIIAGYTYFLGILGSIPLLELVWSEATEFRGQSSAVLIGTVAPWLTSVLYVTGVLPTGGIDPTPIAFAVSGVAYLGALTRFRLFGTNPSPNRHAPELLFEEMNQGAIVVDSNDYVVELNGEAVRSLGVERPAALGEPGSEIVPEYNELPADGAMSGHLTIETDGRTGKYDVTVTEITNAYDRVIGRVISLHDITDYLQQQQRLEVLNRVLRHNIRTETNVIAGYAGLLTDEYDSKEARVIKRRADRLEEIGEKGREILELFETGPSEEPIPVDGLLEACVADVRSAYPHVDVDVEPTGEDVHVAGVLEVVCENLVENAAEHNLDDDPWMRVTAESDGDRVTITVADNGPGIDEYEREVLESGTETQLEHGSGLGLWLVKWGAEMAGGTVEFAENDPTGAIVTVEVPVEPSPESADPWARIPTDALEGSAASSFVSTRSTLGSSTTGRTRSTRSRNP</sequence>
<keyword evidence="8" id="KW-0812">Transmembrane</keyword>
<feature type="transmembrane region" description="Helical" evidence="8">
    <location>
        <begin position="64"/>
        <end position="85"/>
    </location>
</feature>
<evidence type="ECO:0000313" key="11">
    <source>
        <dbReference type="Proteomes" id="UP000263012"/>
    </source>
</evidence>
<dbReference type="InterPro" id="IPR036890">
    <property type="entry name" value="HATPase_C_sf"/>
</dbReference>
<evidence type="ECO:0000256" key="6">
    <source>
        <dbReference type="ARBA" id="ARBA00022840"/>
    </source>
</evidence>
<dbReference type="RefSeq" id="WP_245883388.1">
    <property type="nucleotide sequence ID" value="NZ_CP025066.1"/>
</dbReference>
<keyword evidence="8" id="KW-0472">Membrane</keyword>
<name>A0A343TIT4_9EURY</name>
<dbReference type="Pfam" id="PF16927">
    <property type="entry name" value="HisKA_7TM"/>
    <property type="match status" value="1"/>
</dbReference>
<feature type="transmembrane region" description="Helical" evidence="8">
    <location>
        <begin position="180"/>
        <end position="198"/>
    </location>
</feature>
<reference evidence="11" key="1">
    <citation type="submission" date="2017-11" db="EMBL/GenBank/DDBJ databases">
        <title>Phenotypic and genomic properties of facultatively anaerobic sulfur-reducing natronoarchaea from hypersaline soda lakes.</title>
        <authorList>
            <person name="Sorokin D.Y."/>
            <person name="Kublanov I.V."/>
            <person name="Roman P."/>
            <person name="Sinninghe Damste J.S."/>
            <person name="Golyshin P.N."/>
            <person name="Rojo D."/>
            <person name="Ciordia S."/>
            <person name="Mena M.D.C."/>
            <person name="Ferrer M."/>
            <person name="Messina E."/>
            <person name="Smedile F."/>
            <person name="La Spada G."/>
            <person name="La Cono V."/>
            <person name="Yakimov M.M."/>
        </authorList>
    </citation>
    <scope>NUCLEOTIDE SEQUENCE [LARGE SCALE GENOMIC DNA]</scope>
    <source>
        <strain evidence="11">AArc-Sl</strain>
    </source>
</reference>
<gene>
    <name evidence="10" type="ORF">AArcSl_1375</name>
</gene>
<dbReference type="SUPFAM" id="SSF55785">
    <property type="entry name" value="PYP-like sensor domain (PAS domain)"/>
    <property type="match status" value="1"/>
</dbReference>
<evidence type="ECO:0000256" key="5">
    <source>
        <dbReference type="ARBA" id="ARBA00022777"/>
    </source>
</evidence>
<dbReference type="SMART" id="SM00387">
    <property type="entry name" value="HATPase_c"/>
    <property type="match status" value="1"/>
</dbReference>
<dbReference type="EC" id="2.7.13.3" evidence="2"/>
<dbReference type="GO" id="GO:0005524">
    <property type="term" value="F:ATP binding"/>
    <property type="evidence" value="ECO:0007669"/>
    <property type="project" value="UniProtKB-KW"/>
</dbReference>
<dbReference type="Gene3D" id="3.30.565.10">
    <property type="entry name" value="Histidine kinase-like ATPase, C-terminal domain"/>
    <property type="match status" value="1"/>
</dbReference>
<keyword evidence="3" id="KW-0808">Transferase</keyword>
<dbReference type="GeneID" id="37877724"/>
<dbReference type="InterPro" id="IPR031621">
    <property type="entry name" value="HisKA_7TM"/>
</dbReference>
<organism evidence="10 11">
    <name type="scientific">Halalkaliarchaeum desulfuricum</name>
    <dbReference type="NCBI Taxonomy" id="2055893"/>
    <lineage>
        <taxon>Archaea</taxon>
        <taxon>Methanobacteriati</taxon>
        <taxon>Methanobacteriota</taxon>
        <taxon>Stenosarchaea group</taxon>
        <taxon>Halobacteria</taxon>
        <taxon>Halobacteriales</taxon>
        <taxon>Haloferacaceae</taxon>
        <taxon>Halalkaliarchaeum</taxon>
    </lineage>
</organism>
<dbReference type="PRINTS" id="PR00344">
    <property type="entry name" value="BCTRLSENSOR"/>
</dbReference>
<keyword evidence="4" id="KW-0547">Nucleotide-binding</keyword>
<dbReference type="InterPro" id="IPR003594">
    <property type="entry name" value="HATPase_dom"/>
</dbReference>
<feature type="domain" description="Histidine kinase" evidence="9">
    <location>
        <begin position="354"/>
        <end position="554"/>
    </location>
</feature>
<evidence type="ECO:0000256" key="1">
    <source>
        <dbReference type="ARBA" id="ARBA00000085"/>
    </source>
</evidence>
<dbReference type="InterPro" id="IPR035965">
    <property type="entry name" value="PAS-like_dom_sf"/>
</dbReference>
<dbReference type="InterPro" id="IPR050980">
    <property type="entry name" value="2C_sensor_his_kinase"/>
</dbReference>
<protein>
    <recommendedName>
        <fullName evidence="2">histidine kinase</fullName>
        <ecNumber evidence="2">2.7.13.3</ecNumber>
    </recommendedName>
</protein>
<accession>A0A343TIT4</accession>
<dbReference type="Proteomes" id="UP000263012">
    <property type="component" value="Chromosome"/>
</dbReference>